<evidence type="ECO:0000313" key="1">
    <source>
        <dbReference type="EMBL" id="RBP07346.1"/>
    </source>
</evidence>
<protein>
    <submittedName>
        <fullName evidence="1">Uncharacterized protein</fullName>
    </submittedName>
</protein>
<proteinExistence type="predicted"/>
<dbReference type="EMBL" id="QNRK01000028">
    <property type="protein sequence ID" value="RBP07346.1"/>
    <property type="molecule type" value="Genomic_DNA"/>
</dbReference>
<sequence length="433" mass="46496">MSDRVQARASGPRPAAAGGDQVAGAMLPCGLLQGRWRKALLIVWSALSLSFVDAVCLGRELGGGDSLAGHARPVGRMNFWFYSAAAAEQFIAGDHDGVTSITYAGQTDPLLNGKIHASGMAVVGGVGGVISLKRTTADEIRNDQSGPLLDSRALERIANTGADAIYVDEPVGPALIGECGPDCYDATRLQATEKGVEFIVAAMNSLGDQFRSKVPGGKFGICVGDGGGVSFHIAALRAGLREDFACYEQFGGAHVHPFEALKKEFPQVATMLLVYNTVALCAGNEIGAFDTWGFWNLDNHPEWVPGPRGDADWLENAKRFARGDTRFCDLPISRVISPLTHARQGVDFQVAPADWLRPHSGLSLGACAYRVVSKDQETVPWRSRACNQPFLVTVGPDKDCRDNGVHTCRVYVRAQASNTEFGDTQYEMFNIAY</sequence>
<name>A0A366EZP4_9HYPH</name>
<reference evidence="1 2" key="1">
    <citation type="submission" date="2018-06" db="EMBL/GenBank/DDBJ databases">
        <title>Genomic Encyclopedia of Type Strains, Phase IV (KMG-IV): sequencing the most valuable type-strain genomes for metagenomic binning, comparative biology and taxonomic classification.</title>
        <authorList>
            <person name="Goeker M."/>
        </authorList>
    </citation>
    <scope>NUCLEOTIDE SEQUENCE [LARGE SCALE GENOMIC DNA]</scope>
    <source>
        <strain evidence="1 2">DSM 24875</strain>
    </source>
</reference>
<dbReference type="Proteomes" id="UP000253529">
    <property type="component" value="Unassembled WGS sequence"/>
</dbReference>
<dbReference type="AlphaFoldDB" id="A0A366EZP4"/>
<comment type="caution">
    <text evidence="1">The sequence shown here is derived from an EMBL/GenBank/DDBJ whole genome shotgun (WGS) entry which is preliminary data.</text>
</comment>
<evidence type="ECO:0000313" key="2">
    <source>
        <dbReference type="Proteomes" id="UP000253529"/>
    </source>
</evidence>
<keyword evidence="2" id="KW-1185">Reference proteome</keyword>
<accession>A0A366EZP4</accession>
<organism evidence="1 2">
    <name type="scientific">Roseiarcus fermentans</name>
    <dbReference type="NCBI Taxonomy" id="1473586"/>
    <lineage>
        <taxon>Bacteria</taxon>
        <taxon>Pseudomonadati</taxon>
        <taxon>Pseudomonadota</taxon>
        <taxon>Alphaproteobacteria</taxon>
        <taxon>Hyphomicrobiales</taxon>
        <taxon>Roseiarcaceae</taxon>
        <taxon>Roseiarcus</taxon>
    </lineage>
</organism>
<gene>
    <name evidence="1" type="ORF">DFR50_12871</name>
</gene>